<evidence type="ECO:0008006" key="4">
    <source>
        <dbReference type="Google" id="ProtNLM"/>
    </source>
</evidence>
<dbReference type="EMBL" id="AP027730">
    <property type="protein sequence ID" value="BDZ44039.1"/>
    <property type="molecule type" value="Genomic_DNA"/>
</dbReference>
<dbReference type="Proteomes" id="UP001321475">
    <property type="component" value="Plasmid pNBRC108565a"/>
</dbReference>
<dbReference type="InterPro" id="IPR025447">
    <property type="entry name" value="DUF4192"/>
</dbReference>
<geneLocation type="plasmid" evidence="2 3">
    <name>pNBRC108565a</name>
</geneLocation>
<evidence type="ECO:0000313" key="3">
    <source>
        <dbReference type="Proteomes" id="UP001321475"/>
    </source>
</evidence>
<reference evidence="3" key="2">
    <citation type="journal article" date="2019" name="Int. J. Syst. Evol. Microbiol.">
        <title>The Global Catalogue of Microorganisms (GCM) 10K type strain sequencing project: providing services to taxonomists for standard genome sequencing and annotation.</title>
        <authorList>
            <consortium name="The Broad Institute Genomics Platform"/>
            <consortium name="The Broad Institute Genome Sequencing Center for Infectious Disease"/>
            <person name="Wu L."/>
            <person name="Ma J."/>
        </authorList>
    </citation>
    <scope>NUCLEOTIDE SEQUENCE [LARGE SCALE GENOMIC DNA]</scope>
    <source>
        <strain evidence="3">NBRC 108565</strain>
    </source>
</reference>
<dbReference type="EMBL" id="AP027730">
    <property type="protein sequence ID" value="BDZ44083.1"/>
    <property type="molecule type" value="Genomic_DNA"/>
</dbReference>
<dbReference type="RefSeq" id="WP_286219596.1">
    <property type="nucleotide sequence ID" value="NZ_AP027730.1"/>
</dbReference>
<sequence>MTQPIIVSGTREILAYLPIRLGYTPTESLVVVAVRGDRRIGVVARMDLDDVTEVHAETLAQQVNSDHPTTVLAAIYTEDTDRAHAAIDRTAKAFGGYGLDVREAWQVTSTDYRDLYDPTAKPEPVEDFKGTQVAAEAVATGHVVRDSLADLLPTPADAGAHAAARQAGETFRTDVGTGTDAPTFGYAVWTLALTGVTSGPETYGTLAEALTDVPTRDALIVAMVPGTPEDVIAQTLANTGGDAPGVGAAMRAIIDGAEGVRPGDEADKMRDLLTQVIAHADSHQSAAAWTLWALIEWWHGNSATAREALTRAQASEPYRLAQLLSGAIATGMPPGWVIRER</sequence>
<keyword evidence="2" id="KW-0614">Plasmid</keyword>
<protein>
    <recommendedName>
        <fullName evidence="4">DUF4192 domain-containing protein</fullName>
    </recommendedName>
</protein>
<gene>
    <name evidence="1" type="ORF">GCM10025865_33380</name>
    <name evidence="2" type="ORF">GCM10025865_33820</name>
</gene>
<keyword evidence="3" id="KW-1185">Reference proteome</keyword>
<proteinExistence type="predicted"/>
<dbReference type="Pfam" id="PF13830">
    <property type="entry name" value="DUF4192"/>
    <property type="match status" value="2"/>
</dbReference>
<evidence type="ECO:0000313" key="1">
    <source>
        <dbReference type="EMBL" id="BDZ44039.1"/>
    </source>
</evidence>
<accession>A0ABN6XGR3</accession>
<organism evidence="2 3">
    <name type="scientific">Paraoerskovia sediminicola</name>
    <dbReference type="NCBI Taxonomy" id="1138587"/>
    <lineage>
        <taxon>Bacteria</taxon>
        <taxon>Bacillati</taxon>
        <taxon>Actinomycetota</taxon>
        <taxon>Actinomycetes</taxon>
        <taxon>Micrococcales</taxon>
        <taxon>Cellulomonadaceae</taxon>
        <taxon>Paraoerskovia</taxon>
    </lineage>
</organism>
<evidence type="ECO:0000313" key="2">
    <source>
        <dbReference type="EMBL" id="BDZ44083.1"/>
    </source>
</evidence>
<reference evidence="2" key="3">
    <citation type="submission" date="2023-02" db="EMBL/GenBank/DDBJ databases">
        <authorList>
            <person name="Sun Q."/>
            <person name="Mori K."/>
        </authorList>
    </citation>
    <scope>NUCLEOTIDE SEQUENCE</scope>
    <source>
        <strain evidence="2">NBRC 108565</strain>
        <plasmid evidence="2">pNBRC108565a</plasmid>
    </source>
</reference>
<reference evidence="2" key="1">
    <citation type="journal article" date="2014" name="Int. J. Syst. Evol. Microbiol.">
        <title>Complete genome of a new Firmicutes species belonging to the dominant human colonic microbiota ('Ruminococcus bicirculans') reveals two chromosomes and a selective capacity to utilize plant glucans.</title>
        <authorList>
            <consortium name="NISC Comparative Sequencing Program"/>
            <person name="Wegmann U."/>
            <person name="Louis P."/>
            <person name="Goesmann A."/>
            <person name="Henrissat B."/>
            <person name="Duncan S.H."/>
            <person name="Flint H.J."/>
        </authorList>
    </citation>
    <scope>NUCLEOTIDE SEQUENCE</scope>
    <source>
        <strain evidence="2">NBRC 108565</strain>
    </source>
</reference>
<name>A0ABN6XGR3_9CELL</name>